<dbReference type="VEuPathDB" id="TriTrypDB:Tbg972.10.13660"/>
<name>D0A4S5_TRYB9</name>
<feature type="transmembrane region" description="Helical" evidence="1">
    <location>
        <begin position="55"/>
        <end position="81"/>
    </location>
</feature>
<keyword evidence="1" id="KW-0472">Membrane</keyword>
<gene>
    <name evidence="2" type="ORF">TbgDal_X13660</name>
</gene>
<evidence type="ECO:0000313" key="2">
    <source>
        <dbReference type="EMBL" id="CBH16269.1"/>
    </source>
</evidence>
<dbReference type="GeneID" id="23864567"/>
<accession>D0A4S5</accession>
<sequence>MIGRLGWIEPFPFVGKTLLLRGGGGGGGGGQQTWEAIRDLNKDTRNNLKRENMSVIIICRSGTPTLFMLFLFLCSFCFGGNKNANTRLSISVLFYQLVDVEYFLVFANFCYGCHYASTTEKERMLDIVLAEEGKYGSDERQPYYRCWAFSFSLEAWMRWLTWRVPTVEGKVRFDAS</sequence>
<dbReference type="EMBL" id="FN554973">
    <property type="protein sequence ID" value="CBH16269.1"/>
    <property type="molecule type" value="Genomic_DNA"/>
</dbReference>
<reference evidence="3" key="1">
    <citation type="journal article" date="2010" name="PLoS Negl. Trop. Dis.">
        <title>The genome sequence of Trypanosoma brucei gambiense, causative agent of chronic human african trypanosomiasis.</title>
        <authorList>
            <person name="Jackson A.P."/>
            <person name="Sanders M."/>
            <person name="Berry A."/>
            <person name="McQuillan J."/>
            <person name="Aslett M.A."/>
            <person name="Quail M.A."/>
            <person name="Chukualim B."/>
            <person name="Capewell P."/>
            <person name="MacLeod A."/>
            <person name="Melville S.E."/>
            <person name="Gibson W."/>
            <person name="Barry J.D."/>
            <person name="Berriman M."/>
            <person name="Hertz-Fowler C."/>
        </authorList>
    </citation>
    <scope>NUCLEOTIDE SEQUENCE [LARGE SCALE GENOMIC DNA]</scope>
    <source>
        <strain evidence="3">MHOM/CI/86/DAL972</strain>
    </source>
</reference>
<feature type="transmembrane region" description="Helical" evidence="1">
    <location>
        <begin position="93"/>
        <end position="114"/>
    </location>
</feature>
<dbReference type="Proteomes" id="UP000002316">
    <property type="component" value="Chromosome 10"/>
</dbReference>
<proteinExistence type="predicted"/>
<keyword evidence="1" id="KW-1133">Transmembrane helix</keyword>
<keyword evidence="1" id="KW-0812">Transmembrane</keyword>
<evidence type="ECO:0000313" key="3">
    <source>
        <dbReference type="Proteomes" id="UP000002316"/>
    </source>
</evidence>
<organism evidence="2 3">
    <name type="scientific">Trypanosoma brucei gambiense (strain MHOM/CI/86/DAL972)</name>
    <dbReference type="NCBI Taxonomy" id="679716"/>
    <lineage>
        <taxon>Eukaryota</taxon>
        <taxon>Discoba</taxon>
        <taxon>Euglenozoa</taxon>
        <taxon>Kinetoplastea</taxon>
        <taxon>Metakinetoplastina</taxon>
        <taxon>Trypanosomatida</taxon>
        <taxon>Trypanosomatidae</taxon>
        <taxon>Trypanosoma</taxon>
    </lineage>
</organism>
<dbReference type="AlphaFoldDB" id="D0A4S5"/>
<dbReference type="RefSeq" id="XP_011778533.1">
    <property type="nucleotide sequence ID" value="XM_011780231.1"/>
</dbReference>
<evidence type="ECO:0000256" key="1">
    <source>
        <dbReference type="SAM" id="Phobius"/>
    </source>
</evidence>
<dbReference type="KEGG" id="tbg:TbgDal_X13660"/>
<protein>
    <submittedName>
        <fullName evidence="2">T. brucei spp.-specific protein</fullName>
    </submittedName>
</protein>